<feature type="region of interest" description="Disordered" evidence="6">
    <location>
        <begin position="417"/>
        <end position="442"/>
    </location>
</feature>
<keyword evidence="11" id="KW-1185">Reference proteome</keyword>
<dbReference type="AlphaFoldDB" id="A0A8H3FAG3"/>
<feature type="transmembrane region" description="Helical" evidence="7">
    <location>
        <begin position="814"/>
        <end position="838"/>
    </location>
</feature>
<evidence type="ECO:0000256" key="6">
    <source>
        <dbReference type="SAM" id="MobiDB-lite"/>
    </source>
</evidence>
<feature type="compositionally biased region" description="Basic and acidic residues" evidence="6">
    <location>
        <begin position="222"/>
        <end position="231"/>
    </location>
</feature>
<keyword evidence="2 7" id="KW-0812">Transmembrane</keyword>
<dbReference type="PANTHER" id="PTHR31082:SF4">
    <property type="entry name" value="PHEROMONE-REGULATED MEMBRANE PROTEIN 10"/>
    <property type="match status" value="1"/>
</dbReference>
<feature type="compositionally biased region" description="Polar residues" evidence="6">
    <location>
        <begin position="417"/>
        <end position="429"/>
    </location>
</feature>
<feature type="transmembrane region" description="Helical" evidence="7">
    <location>
        <begin position="739"/>
        <end position="757"/>
    </location>
</feature>
<feature type="transmembrane region" description="Helical" evidence="7">
    <location>
        <begin position="584"/>
        <end position="603"/>
    </location>
</feature>
<feature type="region of interest" description="Disordered" evidence="6">
    <location>
        <begin position="364"/>
        <end position="395"/>
    </location>
</feature>
<dbReference type="InterPro" id="IPR051361">
    <property type="entry name" value="ThrE/Ser_Exporter"/>
</dbReference>
<feature type="compositionally biased region" description="Basic and acidic residues" evidence="6">
    <location>
        <begin position="1"/>
        <end position="16"/>
    </location>
</feature>
<protein>
    <recommendedName>
        <fullName evidence="12">Pheromone-regulated membrane protein 10</fullName>
    </recommendedName>
</protein>
<feature type="transmembrane region" description="Helical" evidence="7">
    <location>
        <begin position="609"/>
        <end position="626"/>
    </location>
</feature>
<dbReference type="InterPro" id="IPR024528">
    <property type="entry name" value="ThrE_2"/>
</dbReference>
<feature type="transmembrane region" description="Helical" evidence="7">
    <location>
        <begin position="876"/>
        <end position="901"/>
    </location>
</feature>
<dbReference type="EMBL" id="CAJPDT010000020">
    <property type="protein sequence ID" value="CAF9918463.1"/>
    <property type="molecule type" value="Genomic_DNA"/>
</dbReference>
<reference evidence="10" key="1">
    <citation type="submission" date="2021-03" db="EMBL/GenBank/DDBJ databases">
        <authorList>
            <person name="Tagirdzhanova G."/>
        </authorList>
    </citation>
    <scope>NUCLEOTIDE SEQUENCE</scope>
</reference>
<feature type="domain" description="Threonine/serine exporter-like N-terminal" evidence="8">
    <location>
        <begin position="478"/>
        <end position="719"/>
    </location>
</feature>
<keyword evidence="4 7" id="KW-0472">Membrane</keyword>
<evidence type="ECO:0000313" key="11">
    <source>
        <dbReference type="Proteomes" id="UP000664534"/>
    </source>
</evidence>
<feature type="region of interest" description="Disordered" evidence="6">
    <location>
        <begin position="284"/>
        <end position="305"/>
    </location>
</feature>
<organism evidence="10 11">
    <name type="scientific">Imshaugia aleurites</name>
    <dbReference type="NCBI Taxonomy" id="172621"/>
    <lineage>
        <taxon>Eukaryota</taxon>
        <taxon>Fungi</taxon>
        <taxon>Dikarya</taxon>
        <taxon>Ascomycota</taxon>
        <taxon>Pezizomycotina</taxon>
        <taxon>Lecanoromycetes</taxon>
        <taxon>OSLEUM clade</taxon>
        <taxon>Lecanoromycetidae</taxon>
        <taxon>Lecanorales</taxon>
        <taxon>Lecanorineae</taxon>
        <taxon>Parmeliaceae</taxon>
        <taxon>Imshaugia</taxon>
    </lineage>
</organism>
<comment type="caution">
    <text evidence="10">The sequence shown here is derived from an EMBL/GenBank/DDBJ whole genome shotgun (WGS) entry which is preliminary data.</text>
</comment>
<keyword evidence="3 7" id="KW-1133">Transmembrane helix</keyword>
<dbReference type="Pfam" id="PF12821">
    <property type="entry name" value="ThrE_2"/>
    <property type="match status" value="1"/>
</dbReference>
<dbReference type="Pfam" id="PF06738">
    <property type="entry name" value="ThrE"/>
    <property type="match status" value="1"/>
</dbReference>
<evidence type="ECO:0000256" key="3">
    <source>
        <dbReference type="ARBA" id="ARBA00022989"/>
    </source>
</evidence>
<dbReference type="PANTHER" id="PTHR31082">
    <property type="entry name" value="PHEROMONE-REGULATED MEMBRANE PROTEIN 10"/>
    <property type="match status" value="1"/>
</dbReference>
<dbReference type="Proteomes" id="UP000664534">
    <property type="component" value="Unassembled WGS sequence"/>
</dbReference>
<feature type="transmembrane region" description="Helical" evidence="7">
    <location>
        <begin position="702"/>
        <end position="723"/>
    </location>
</feature>
<feature type="domain" description="Threonine/Serine exporter ThrE" evidence="9">
    <location>
        <begin position="743"/>
        <end position="896"/>
    </location>
</feature>
<feature type="compositionally biased region" description="Polar residues" evidence="6">
    <location>
        <begin position="364"/>
        <end position="385"/>
    </location>
</feature>
<evidence type="ECO:0000256" key="1">
    <source>
        <dbReference type="ARBA" id="ARBA00004141"/>
    </source>
</evidence>
<feature type="compositionally biased region" description="Acidic residues" evidence="6">
    <location>
        <begin position="232"/>
        <end position="241"/>
    </location>
</feature>
<evidence type="ECO:0008006" key="12">
    <source>
        <dbReference type="Google" id="ProtNLM"/>
    </source>
</evidence>
<dbReference type="InterPro" id="IPR010619">
    <property type="entry name" value="ThrE-like_N"/>
</dbReference>
<feature type="compositionally biased region" description="Acidic residues" evidence="6">
    <location>
        <begin position="140"/>
        <end position="150"/>
    </location>
</feature>
<comment type="subcellular location">
    <subcellularLocation>
        <location evidence="1">Membrane</location>
        <topology evidence="1">Multi-pass membrane protein</topology>
    </subcellularLocation>
</comment>
<evidence type="ECO:0000313" key="10">
    <source>
        <dbReference type="EMBL" id="CAF9918463.1"/>
    </source>
</evidence>
<accession>A0A8H3FAG3</accession>
<evidence type="ECO:0000256" key="5">
    <source>
        <dbReference type="ARBA" id="ARBA00034125"/>
    </source>
</evidence>
<evidence type="ECO:0000259" key="8">
    <source>
        <dbReference type="Pfam" id="PF06738"/>
    </source>
</evidence>
<feature type="transmembrane region" description="Helical" evidence="7">
    <location>
        <begin position="764"/>
        <end position="782"/>
    </location>
</feature>
<comment type="similarity">
    <text evidence="5">Belongs to the ThrE exporter (TC 2.A.79) family.</text>
</comment>
<name>A0A8H3FAG3_9LECA</name>
<evidence type="ECO:0000256" key="7">
    <source>
        <dbReference type="SAM" id="Phobius"/>
    </source>
</evidence>
<sequence>MPSPEDSHTPASHEESSQEQSAESSKQPSREGSRPPKKRHNVRFTPGGESLDTSNKRAAFDLRDDTNPPPRPKPLPRPRSVTVRRSSSPSVPRPTSPEDSLDIAESSARAPVSKPRPSIMRLPSSDSDSEDNDSRLEDQESKEDEDEGEENEKAVGKAISQQTAQHRAERLSRMVGSHSAPGSRFASPQRSQRTAARSPPPSPPQGQRQTRLDLSDIPMARLESRRTKFGIEDDTDEDEEKVAETPSLKRGRTRATRFYSRAARLIAHHKSSRIPGRYRVHAEMSPETASGVQTPVYERDPNHYVPRPKEYREGYLSSLLKLYNEQGAGTAISHIPSGHDAITRAAHRHDSGAQSLVGSTASLATTPTQTPRTSPVGSPSSSGATTPKAKHQKWYYKNPQSRSTGALSDLVSSSTVFAQPTTGSSQTSKAIRPKPKHRPLSSQALDTVMGKKKKVHKNDDSIRIQVHIAETMQRQGYLIMICRALMTYGAPTHRLEEYMRMSSRVLEIDGQFLYIPGCMIISFDDQSTHTTEVKIVRATQGVNLGKLRDTHEVYKEVVHDTIGVEEAMERLDEIITKKDYYSPWFRVIIYGFASMCVGPFAFGARPIDMPIAFLLGCLLGIMQLILAPRSDLYSNIFEISAAVLTSFLARAFGSIRGGHLFCFSALAQSAIALILPGYTILCGSLELQSRNIVAGSVRMIYAVIYSLFLGFGITIGTAIFGAIDKNATNETTCRTTMPVWFEFIFVPPFTLCLIVINQGRYKQMPIMLVIAFAGYIVNHFSAKRFSSNAQIANTLGALAIGVVGNLYSRLRHGLAAAALLPAIFVQVPSGLAAGGSLITGLTSANQLTNKTVNGTTTISNATSTSSVNVNSDVLNVAYSMIQIAIGITVGLFMSALVVYPFGKRRSGLFSF</sequence>
<gene>
    <name evidence="10" type="ORF">IMSHALPRED_004313</name>
</gene>
<feature type="compositionally biased region" description="Basic and acidic residues" evidence="6">
    <location>
        <begin position="54"/>
        <end position="66"/>
    </location>
</feature>
<dbReference type="GO" id="GO:0022857">
    <property type="term" value="F:transmembrane transporter activity"/>
    <property type="evidence" value="ECO:0007669"/>
    <property type="project" value="InterPro"/>
</dbReference>
<proteinExistence type="inferred from homology"/>
<evidence type="ECO:0000256" key="2">
    <source>
        <dbReference type="ARBA" id="ARBA00022692"/>
    </source>
</evidence>
<feature type="region of interest" description="Disordered" evidence="6">
    <location>
        <begin position="1"/>
        <end position="253"/>
    </location>
</feature>
<evidence type="ECO:0000259" key="9">
    <source>
        <dbReference type="Pfam" id="PF12821"/>
    </source>
</evidence>
<feature type="transmembrane region" description="Helical" evidence="7">
    <location>
        <begin position="788"/>
        <end position="807"/>
    </location>
</feature>
<dbReference type="OrthoDB" id="413008at2759"/>
<feature type="transmembrane region" description="Helical" evidence="7">
    <location>
        <begin position="658"/>
        <end position="681"/>
    </location>
</feature>
<feature type="compositionally biased region" description="Low complexity" evidence="6">
    <location>
        <begin position="78"/>
        <end position="90"/>
    </location>
</feature>
<feature type="compositionally biased region" description="Pro residues" evidence="6">
    <location>
        <begin position="67"/>
        <end position="77"/>
    </location>
</feature>
<evidence type="ECO:0000256" key="4">
    <source>
        <dbReference type="ARBA" id="ARBA00023136"/>
    </source>
</evidence>